<evidence type="ECO:0000256" key="1">
    <source>
        <dbReference type="ARBA" id="ARBA00004651"/>
    </source>
</evidence>
<dbReference type="PANTHER" id="PTHR30065">
    <property type="entry name" value="FLAGELLAR BIOSYNTHETIC PROTEIN FLIR"/>
    <property type="match status" value="1"/>
</dbReference>
<keyword evidence="5 7" id="KW-1133">Transmembrane helix</keyword>
<sequence length="251" mass="25630">MWDEIAARVPGLDWRLVLVYLRAQACILILPGLGERLIPARVRVGAAMAVSPLLAGLVAPVAAPDGTIAMLGQAAGAMIVGLAAGGLLRLLALALDIATTAIAATASLSQIIGVQNEAAPHPIGNMLHLGGMAVLMALGLPVMLVQLIADSFVLWPAGGWPSVDMLAPAAVRMVSDSFLLAMMLAAPFTLGGFLFQALSGVVNRVMPALPVVFIGSPGSILLALAALALLAPMLVGLWADAVLDFTLPRSG</sequence>
<evidence type="ECO:0000313" key="8">
    <source>
        <dbReference type="EMBL" id="MBU3028618.1"/>
    </source>
</evidence>
<dbReference type="Proteomes" id="UP001166191">
    <property type="component" value="Unassembled WGS sequence"/>
</dbReference>
<evidence type="ECO:0000256" key="7">
    <source>
        <dbReference type="SAM" id="Phobius"/>
    </source>
</evidence>
<gene>
    <name evidence="8" type="ORF">KNW02_00625</name>
</gene>
<name>A0ABS6ADF3_9RHOB</name>
<feature type="transmembrane region" description="Helical" evidence="7">
    <location>
        <begin position="42"/>
        <end position="62"/>
    </location>
</feature>
<evidence type="ECO:0000256" key="2">
    <source>
        <dbReference type="ARBA" id="ARBA00009772"/>
    </source>
</evidence>
<keyword evidence="4 7" id="KW-0812">Transmembrane</keyword>
<evidence type="ECO:0000313" key="9">
    <source>
        <dbReference type="Proteomes" id="UP001166191"/>
    </source>
</evidence>
<protein>
    <submittedName>
        <fullName evidence="8">Flagellar biosynthetic protein FliR</fullName>
    </submittedName>
</protein>
<comment type="subcellular location">
    <subcellularLocation>
        <location evidence="1">Cell membrane</location>
        <topology evidence="1">Multi-pass membrane protein</topology>
    </subcellularLocation>
</comment>
<dbReference type="RefSeq" id="WP_216031314.1">
    <property type="nucleotide sequence ID" value="NZ_JAHKNG010000001.1"/>
</dbReference>
<dbReference type="PANTHER" id="PTHR30065:SF1">
    <property type="entry name" value="SURFACE PRESENTATION OF ANTIGENS PROTEIN SPAR"/>
    <property type="match status" value="1"/>
</dbReference>
<dbReference type="EMBL" id="JAHKNG010000001">
    <property type="protein sequence ID" value="MBU3028618.1"/>
    <property type="molecule type" value="Genomic_DNA"/>
</dbReference>
<keyword evidence="8" id="KW-0966">Cell projection</keyword>
<comment type="similarity">
    <text evidence="2">Belongs to the FliR/MopE/SpaR family.</text>
</comment>
<accession>A0ABS6ADF3</accession>
<proteinExistence type="inferred from homology"/>
<feature type="transmembrane region" description="Helical" evidence="7">
    <location>
        <begin position="132"/>
        <end position="157"/>
    </location>
</feature>
<feature type="transmembrane region" description="Helical" evidence="7">
    <location>
        <begin position="178"/>
        <end position="198"/>
    </location>
</feature>
<comment type="caution">
    <text evidence="8">The sequence shown here is derived from an EMBL/GenBank/DDBJ whole genome shotgun (WGS) entry which is preliminary data.</text>
</comment>
<evidence type="ECO:0000256" key="5">
    <source>
        <dbReference type="ARBA" id="ARBA00022989"/>
    </source>
</evidence>
<dbReference type="Pfam" id="PF01311">
    <property type="entry name" value="Bac_export_1"/>
    <property type="match status" value="1"/>
</dbReference>
<keyword evidence="6 7" id="KW-0472">Membrane</keyword>
<keyword evidence="9" id="KW-1185">Reference proteome</keyword>
<keyword evidence="8" id="KW-0969">Cilium</keyword>
<organism evidence="8 9">
    <name type="scientific">Paracoccus marinaquae</name>
    <dbReference type="NCBI Taxonomy" id="2841926"/>
    <lineage>
        <taxon>Bacteria</taxon>
        <taxon>Pseudomonadati</taxon>
        <taxon>Pseudomonadota</taxon>
        <taxon>Alphaproteobacteria</taxon>
        <taxon>Rhodobacterales</taxon>
        <taxon>Paracoccaceae</taxon>
        <taxon>Paracoccus</taxon>
    </lineage>
</organism>
<reference evidence="8" key="1">
    <citation type="submission" date="2021-06" db="EMBL/GenBank/DDBJ databases">
        <title>Paracoccus bacterium XHP0099 sp. nov., isolated from the surface waters of the Yellow Sea.</title>
        <authorList>
            <person name="Xue H."/>
            <person name="Zhang D."/>
        </authorList>
    </citation>
    <scope>NUCLEOTIDE SEQUENCE</scope>
    <source>
        <strain evidence="8">XHP0099</strain>
    </source>
</reference>
<evidence type="ECO:0000256" key="4">
    <source>
        <dbReference type="ARBA" id="ARBA00022692"/>
    </source>
</evidence>
<evidence type="ECO:0000256" key="3">
    <source>
        <dbReference type="ARBA" id="ARBA00022475"/>
    </source>
</evidence>
<evidence type="ECO:0000256" key="6">
    <source>
        <dbReference type="ARBA" id="ARBA00023136"/>
    </source>
</evidence>
<feature type="transmembrane region" description="Helical" evidence="7">
    <location>
        <begin position="218"/>
        <end position="239"/>
    </location>
</feature>
<keyword evidence="3" id="KW-1003">Cell membrane</keyword>
<keyword evidence="8" id="KW-0282">Flagellum</keyword>
<dbReference type="InterPro" id="IPR002010">
    <property type="entry name" value="T3SS_IM_R"/>
</dbReference>
<feature type="transmembrane region" description="Helical" evidence="7">
    <location>
        <begin position="68"/>
        <end position="88"/>
    </location>
</feature>